<dbReference type="PANTHER" id="PTHR31234">
    <property type="entry name" value="LATE EMBRYOGENESIS ABUNDANT (LEA) HYDROXYPROLINE-RICH GLYCOPROTEIN FAMILY"/>
    <property type="match status" value="1"/>
</dbReference>
<dbReference type="GeneID" id="107798589"/>
<organism evidence="7 8">
    <name type="scientific">Nicotiana tabacum</name>
    <name type="common">Common tobacco</name>
    <dbReference type="NCBI Taxonomy" id="4097"/>
    <lineage>
        <taxon>Eukaryota</taxon>
        <taxon>Viridiplantae</taxon>
        <taxon>Streptophyta</taxon>
        <taxon>Embryophyta</taxon>
        <taxon>Tracheophyta</taxon>
        <taxon>Spermatophyta</taxon>
        <taxon>Magnoliopsida</taxon>
        <taxon>eudicotyledons</taxon>
        <taxon>Gunneridae</taxon>
        <taxon>Pentapetalae</taxon>
        <taxon>asterids</taxon>
        <taxon>lamiids</taxon>
        <taxon>Solanales</taxon>
        <taxon>Solanaceae</taxon>
        <taxon>Nicotianoideae</taxon>
        <taxon>Nicotianeae</taxon>
        <taxon>Nicotiana</taxon>
    </lineage>
</organism>
<protein>
    <submittedName>
        <fullName evidence="8">NDR1/HIN1-like protein 12</fullName>
    </submittedName>
</protein>
<keyword evidence="3 5" id="KW-1133">Transmembrane helix</keyword>
<dbReference type="GO" id="GO:0016020">
    <property type="term" value="C:membrane"/>
    <property type="evidence" value="ECO:0007669"/>
    <property type="project" value="UniProtKB-SubCell"/>
</dbReference>
<comment type="subcellular location">
    <subcellularLocation>
        <location evidence="1">Membrane</location>
        <topology evidence="1">Single-pass membrane protein</topology>
    </subcellularLocation>
</comment>
<dbReference type="GO" id="GO:0098542">
    <property type="term" value="P:defense response to other organism"/>
    <property type="evidence" value="ECO:0007669"/>
    <property type="project" value="InterPro"/>
</dbReference>
<keyword evidence="4 5" id="KW-0472">Membrane</keyword>
<evidence type="ECO:0000259" key="6">
    <source>
        <dbReference type="Pfam" id="PF03168"/>
    </source>
</evidence>
<name>A0A1S4AK53_TOBAC</name>
<reference evidence="7" key="1">
    <citation type="journal article" date="2014" name="Nat. Commun.">
        <title>The tobacco genome sequence and its comparison with those of tomato and potato.</title>
        <authorList>
            <person name="Sierro N."/>
            <person name="Battey J.N."/>
            <person name="Ouadi S."/>
            <person name="Bakaher N."/>
            <person name="Bovet L."/>
            <person name="Willig A."/>
            <person name="Goepfert S."/>
            <person name="Peitsch M.C."/>
            <person name="Ivanov N.V."/>
        </authorList>
    </citation>
    <scope>NUCLEOTIDE SEQUENCE [LARGE SCALE GENOMIC DNA]</scope>
</reference>
<evidence type="ECO:0000313" key="7">
    <source>
        <dbReference type="Proteomes" id="UP000790787"/>
    </source>
</evidence>
<dbReference type="OrthoDB" id="1875580at2759"/>
<dbReference type="AlphaFoldDB" id="A0A1S4AK53"/>
<evidence type="ECO:0000256" key="3">
    <source>
        <dbReference type="ARBA" id="ARBA00022989"/>
    </source>
</evidence>
<keyword evidence="2 5" id="KW-0812">Transmembrane</keyword>
<evidence type="ECO:0000313" key="8">
    <source>
        <dbReference type="RefSeq" id="XP_016477082.1"/>
    </source>
</evidence>
<dbReference type="RefSeq" id="XP_016477082.1">
    <property type="nucleotide sequence ID" value="XM_016621596.2"/>
</dbReference>
<dbReference type="PaxDb" id="4097-A0A1S4AK53"/>
<dbReference type="KEGG" id="nta:107798589"/>
<accession>A0A1S4AK53</accession>
<evidence type="ECO:0000256" key="1">
    <source>
        <dbReference type="ARBA" id="ARBA00004167"/>
    </source>
</evidence>
<evidence type="ECO:0000256" key="5">
    <source>
        <dbReference type="SAM" id="Phobius"/>
    </source>
</evidence>
<dbReference type="InterPro" id="IPR004864">
    <property type="entry name" value="LEA_2"/>
</dbReference>
<reference evidence="8" key="2">
    <citation type="submission" date="2025-08" db="UniProtKB">
        <authorList>
            <consortium name="RefSeq"/>
        </authorList>
    </citation>
    <scope>IDENTIFICATION</scope>
    <source>
        <tissue evidence="8">Leaf</tissue>
    </source>
</reference>
<feature type="transmembrane region" description="Helical" evidence="5">
    <location>
        <begin position="14"/>
        <end position="44"/>
    </location>
</feature>
<gene>
    <name evidence="8" type="primary">LOC107798589</name>
</gene>
<proteinExistence type="predicted"/>
<keyword evidence="7" id="KW-1185">Reference proteome</keyword>
<dbReference type="STRING" id="4097.A0A1S4AK53"/>
<dbReference type="Proteomes" id="UP000790787">
    <property type="component" value="Chromosome 23"/>
</dbReference>
<dbReference type="InterPro" id="IPR044839">
    <property type="entry name" value="NDR1-like"/>
</dbReference>
<evidence type="ECO:0000256" key="4">
    <source>
        <dbReference type="ARBA" id="ARBA00023136"/>
    </source>
</evidence>
<dbReference type="OMA" id="KFSYDMA"/>
<dbReference type="PANTHER" id="PTHR31234:SF66">
    <property type="entry name" value="LATE EMBRYOGENESIS ABUNDANT PROTEIN"/>
    <property type="match status" value="1"/>
</dbReference>
<feature type="domain" description="Late embryogenesis abundant protein LEA-2 subgroup" evidence="6">
    <location>
        <begin position="78"/>
        <end position="178"/>
    </location>
</feature>
<evidence type="ECO:0000256" key="2">
    <source>
        <dbReference type="ARBA" id="ARBA00022692"/>
    </source>
</evidence>
<dbReference type="RefSeq" id="XP_016477082.1">
    <property type="nucleotide sequence ID" value="XM_016621596.1"/>
</dbReference>
<sequence length="198" mass="22268">MPKPVLGPERRTNPLIWCAAIICTILTVAVIITGMVVFIGYMVIRPKVPQMSVASANLDRFSYDMASVLTLRVSIIIKAENDNSRAHASFYETSYTLSFHGVKVAYLNADPFDVPANSSKYLYYPVESSSIPLTPEEGEVAELFLRRNQVVFDIRGNTRTRWRVGLLGSVKFWLHLNCQLKFPLNGTTIYPRCSSKSK</sequence>
<dbReference type="Pfam" id="PF03168">
    <property type="entry name" value="LEA_2"/>
    <property type="match status" value="1"/>
</dbReference>